<dbReference type="Proteomes" id="UP000277007">
    <property type="component" value="Unassembled WGS sequence"/>
</dbReference>
<evidence type="ECO:0000256" key="1">
    <source>
        <dbReference type="PROSITE-ProRule" id="PRU00182"/>
    </source>
</evidence>
<name>A0A3S0I0G6_9PROT</name>
<dbReference type="GO" id="GO:0003723">
    <property type="term" value="F:RNA binding"/>
    <property type="evidence" value="ECO:0007669"/>
    <property type="project" value="UniProtKB-KW"/>
</dbReference>
<organism evidence="4 5">
    <name type="scientific">Azospirillum griseum</name>
    <dbReference type="NCBI Taxonomy" id="2496639"/>
    <lineage>
        <taxon>Bacteria</taxon>
        <taxon>Pseudomonadati</taxon>
        <taxon>Pseudomonadota</taxon>
        <taxon>Alphaproteobacteria</taxon>
        <taxon>Rhodospirillales</taxon>
        <taxon>Azospirillaceae</taxon>
        <taxon>Azospirillum</taxon>
    </lineage>
</organism>
<dbReference type="InterPro" id="IPR002942">
    <property type="entry name" value="S4_RNA-bd"/>
</dbReference>
<evidence type="ECO:0000313" key="5">
    <source>
        <dbReference type="Proteomes" id="UP000277007"/>
    </source>
</evidence>
<dbReference type="PROSITE" id="PS50889">
    <property type="entry name" value="S4"/>
    <property type="match status" value="1"/>
</dbReference>
<dbReference type="CDD" id="cd00165">
    <property type="entry name" value="S4"/>
    <property type="match status" value="1"/>
</dbReference>
<protein>
    <submittedName>
        <fullName evidence="4">RNA-binding S4 domain-containing protein</fullName>
    </submittedName>
</protein>
<accession>A0A3S0I0G6</accession>
<dbReference type="AlphaFoldDB" id="A0A3S0I0G6"/>
<dbReference type="SMART" id="SM00363">
    <property type="entry name" value="S4"/>
    <property type="match status" value="1"/>
</dbReference>
<dbReference type="SUPFAM" id="SSF55174">
    <property type="entry name" value="Alpha-L RNA-binding motif"/>
    <property type="match status" value="1"/>
</dbReference>
<sequence length="131" mass="14359">MTDDDRDDPPTGRLRIDKWLWYARFFKTRSLAAKICNDGGVRLSGAVVSKAHAAVKPGDVLTFAQGRHIRVVKVVALGTRRGPAPEAQALYDDLAPPVAEERLEDPYRAPGAGRPTKRDRRAIDALLGEGE</sequence>
<dbReference type="InterPro" id="IPR036986">
    <property type="entry name" value="S4_RNA-bd_sf"/>
</dbReference>
<reference evidence="4 5" key="1">
    <citation type="submission" date="2018-12" db="EMBL/GenBank/DDBJ databases">
        <authorList>
            <person name="Yang Y."/>
        </authorList>
    </citation>
    <scope>NUCLEOTIDE SEQUENCE [LARGE SCALE GENOMIC DNA]</scope>
    <source>
        <strain evidence="4 5">L-25-5w-1</strain>
    </source>
</reference>
<proteinExistence type="predicted"/>
<evidence type="ECO:0000256" key="2">
    <source>
        <dbReference type="SAM" id="MobiDB-lite"/>
    </source>
</evidence>
<dbReference type="EMBL" id="RXMA01000010">
    <property type="protein sequence ID" value="RTR19839.1"/>
    <property type="molecule type" value="Genomic_DNA"/>
</dbReference>
<comment type="caution">
    <text evidence="4">The sequence shown here is derived from an EMBL/GenBank/DDBJ whole genome shotgun (WGS) entry which is preliminary data.</text>
</comment>
<dbReference type="Gene3D" id="3.10.290.10">
    <property type="entry name" value="RNA-binding S4 domain"/>
    <property type="match status" value="1"/>
</dbReference>
<keyword evidence="5" id="KW-1185">Reference proteome</keyword>
<dbReference type="OrthoDB" id="9797176at2"/>
<dbReference type="Pfam" id="PF01479">
    <property type="entry name" value="S4"/>
    <property type="match status" value="1"/>
</dbReference>
<evidence type="ECO:0000313" key="4">
    <source>
        <dbReference type="EMBL" id="RTR19839.1"/>
    </source>
</evidence>
<keyword evidence="1" id="KW-0694">RNA-binding</keyword>
<gene>
    <name evidence="4" type="ORF">EJ903_12630</name>
</gene>
<feature type="region of interest" description="Disordered" evidence="2">
    <location>
        <begin position="101"/>
        <end position="131"/>
    </location>
</feature>
<evidence type="ECO:0000259" key="3">
    <source>
        <dbReference type="SMART" id="SM00363"/>
    </source>
</evidence>
<feature type="domain" description="RNA-binding S4" evidence="3">
    <location>
        <begin position="14"/>
        <end position="77"/>
    </location>
</feature>
<dbReference type="RefSeq" id="WP_126615708.1">
    <property type="nucleotide sequence ID" value="NZ_JBHUCY010000043.1"/>
</dbReference>